<organism evidence="2">
    <name type="scientific">bioreactor metagenome</name>
    <dbReference type="NCBI Taxonomy" id="1076179"/>
    <lineage>
        <taxon>unclassified sequences</taxon>
        <taxon>metagenomes</taxon>
        <taxon>ecological metagenomes</taxon>
    </lineage>
</organism>
<sequence>MEVLFNTRLQHFSVGQDLPFHVITRQITEEILVINTNLKLFIGLFHITGPDRLINMTDLIHVRIGYTVGTNQTVVTEVIVGCIVSIEVSSVGIYFFAFFVLPTD</sequence>
<keyword evidence="1" id="KW-0812">Transmembrane</keyword>
<name>A0A644Z6K9_9ZZZZ</name>
<dbReference type="AlphaFoldDB" id="A0A644Z6K9"/>
<feature type="transmembrane region" description="Helical" evidence="1">
    <location>
        <begin position="78"/>
        <end position="101"/>
    </location>
</feature>
<evidence type="ECO:0000313" key="2">
    <source>
        <dbReference type="EMBL" id="MPM33724.1"/>
    </source>
</evidence>
<evidence type="ECO:0000256" key="1">
    <source>
        <dbReference type="SAM" id="Phobius"/>
    </source>
</evidence>
<proteinExistence type="predicted"/>
<keyword evidence="1" id="KW-0472">Membrane</keyword>
<comment type="caution">
    <text evidence="2">The sequence shown here is derived from an EMBL/GenBank/DDBJ whole genome shotgun (WGS) entry which is preliminary data.</text>
</comment>
<gene>
    <name evidence="2" type="ORF">SDC9_80302</name>
</gene>
<reference evidence="2" key="1">
    <citation type="submission" date="2019-08" db="EMBL/GenBank/DDBJ databases">
        <authorList>
            <person name="Kucharzyk K."/>
            <person name="Murdoch R.W."/>
            <person name="Higgins S."/>
            <person name="Loffler F."/>
        </authorList>
    </citation>
    <scope>NUCLEOTIDE SEQUENCE</scope>
</reference>
<protein>
    <submittedName>
        <fullName evidence="2">Uncharacterized protein</fullName>
    </submittedName>
</protein>
<dbReference type="EMBL" id="VSSQ01006743">
    <property type="protein sequence ID" value="MPM33724.1"/>
    <property type="molecule type" value="Genomic_DNA"/>
</dbReference>
<accession>A0A644Z6K9</accession>
<keyword evidence="1" id="KW-1133">Transmembrane helix</keyword>